<dbReference type="EMBL" id="CP117523">
    <property type="protein sequence ID" value="WWD82083.1"/>
    <property type="molecule type" value="Genomic_DNA"/>
</dbReference>
<feature type="transmembrane region" description="Helical" evidence="1">
    <location>
        <begin position="396"/>
        <end position="412"/>
    </location>
</feature>
<organism evidence="2 3">
    <name type="scientific">Terrisporobacter glycolicus ATCC 14880 = DSM 1288</name>
    <dbReference type="NCBI Taxonomy" id="1121315"/>
    <lineage>
        <taxon>Bacteria</taxon>
        <taxon>Bacillati</taxon>
        <taxon>Bacillota</taxon>
        <taxon>Clostridia</taxon>
        <taxon>Peptostreptococcales</taxon>
        <taxon>Peptostreptococcaceae</taxon>
        <taxon>Terrisporobacter</taxon>
    </lineage>
</organism>
<keyword evidence="1" id="KW-1133">Transmembrane helix</keyword>
<keyword evidence="1" id="KW-0812">Transmembrane</keyword>
<reference evidence="2 3" key="1">
    <citation type="journal article" date="2023" name="PLoS ONE">
        <title>Genome-based metabolic and phylogenomic analysis of three Terrisporobacter species.</title>
        <authorList>
            <person name="Boer T."/>
            <person name="Bengelsdorf F.R."/>
            <person name="Bomeke M."/>
            <person name="Daniel R."/>
            <person name="Poehlein A."/>
        </authorList>
    </citation>
    <scope>NUCLEOTIDE SEQUENCE [LARGE SCALE GENOMIC DNA]</scope>
    <source>
        <strain evidence="2 3">DSM 1288</strain>
    </source>
</reference>
<accession>A0ABZ2ER26</accession>
<feature type="transmembrane region" description="Helical" evidence="1">
    <location>
        <begin position="418"/>
        <end position="436"/>
    </location>
</feature>
<keyword evidence="1" id="KW-0472">Membrane</keyword>
<sequence length="452" mass="53331">MREKYIDIVNDITYYYKESVNLLFEEEKSKIITITLVDFGHIRVYLRNASKEKIYYDSENYEAIENGPVQIRKIEIGYSVASIGEYNNEPVVFTYECEEVDFELDLYNYSNIKINKKYIKHDYRVKLGNKIAHNLLMKHATLGYEFLNEKEKNILPVAMWISILDSSQKFIGLPDYNKIFDLFIQYNGKYEKEEFLQKAIQIENDYEDIKEVKKVCKIMKNGLDNLQVSLDKNDYLKMEEKLINHLSFWNSLEPVYKVYTDFTNYMKEACESFETNNLNQNIEIENYIKNKVGSKLVKVGFEEEFPFYRIKTEEKIYVLEFDIINNQKVNIKILQEILDESPELVELLNMMDYKYLKPEDIDGWDEEICKTKEDIDEEVEIILDCLLVDKTLSKQNGKLGIIGGIIVAIISYLLWKPSILICGIIGIVTCIILVAIEKYGRIFTTFWNEEDK</sequence>
<dbReference type="Proteomes" id="UP001348492">
    <property type="component" value="Chromosome"/>
</dbReference>
<dbReference type="RefSeq" id="WP_018591732.1">
    <property type="nucleotide sequence ID" value="NZ_CP117523.1"/>
</dbReference>
<proteinExistence type="predicted"/>
<gene>
    <name evidence="2" type="ORF">TEGL_04560</name>
</gene>
<evidence type="ECO:0000256" key="1">
    <source>
        <dbReference type="SAM" id="Phobius"/>
    </source>
</evidence>
<keyword evidence="3" id="KW-1185">Reference proteome</keyword>
<protein>
    <submittedName>
        <fullName evidence="2">Uncharacterized protein</fullName>
    </submittedName>
</protein>
<evidence type="ECO:0000313" key="3">
    <source>
        <dbReference type="Proteomes" id="UP001348492"/>
    </source>
</evidence>
<name>A0ABZ2ER26_9FIRM</name>
<evidence type="ECO:0000313" key="2">
    <source>
        <dbReference type="EMBL" id="WWD82083.1"/>
    </source>
</evidence>